<reference evidence="2 3" key="1">
    <citation type="submission" date="2020-12" db="EMBL/GenBank/DDBJ databases">
        <title>A novel species.</title>
        <authorList>
            <person name="Li K."/>
        </authorList>
    </citation>
    <scope>NUCLEOTIDE SEQUENCE [LARGE SCALE GENOMIC DNA]</scope>
    <source>
        <strain evidence="2 3">ZYC-3</strain>
    </source>
</reference>
<feature type="chain" id="PRO_5032567918" description="Peptidase inhibitor family I36" evidence="1">
    <location>
        <begin position="29"/>
        <end position="122"/>
    </location>
</feature>
<evidence type="ECO:0000313" key="3">
    <source>
        <dbReference type="Proteomes" id="UP000595636"/>
    </source>
</evidence>
<dbReference type="KEGG" id="slf:JEQ17_11415"/>
<proteinExistence type="predicted"/>
<gene>
    <name evidence="2" type="ORF">JEQ17_11415</name>
</gene>
<keyword evidence="3" id="KW-1185">Reference proteome</keyword>
<evidence type="ECO:0000313" key="2">
    <source>
        <dbReference type="EMBL" id="QQM40016.1"/>
    </source>
</evidence>
<protein>
    <recommendedName>
        <fullName evidence="4">Peptidase inhibitor family I36</fullName>
    </recommendedName>
</protein>
<dbReference type="AlphaFoldDB" id="A0A7T7I331"/>
<dbReference type="RefSeq" id="WP_200395142.1">
    <property type="nucleotide sequence ID" value="NZ_CP066831.1"/>
</dbReference>
<feature type="signal peptide" evidence="1">
    <location>
        <begin position="1"/>
        <end position="28"/>
    </location>
</feature>
<keyword evidence="1" id="KW-0732">Signal</keyword>
<name>A0A7T7I331_9ACTN</name>
<evidence type="ECO:0008006" key="4">
    <source>
        <dbReference type="Google" id="ProtNLM"/>
    </source>
</evidence>
<dbReference type="Proteomes" id="UP000595636">
    <property type="component" value="Chromosome"/>
</dbReference>
<organism evidence="2 3">
    <name type="scientific">Streptomyces liliifuscus</name>
    <dbReference type="NCBI Taxonomy" id="2797636"/>
    <lineage>
        <taxon>Bacteria</taxon>
        <taxon>Bacillati</taxon>
        <taxon>Actinomycetota</taxon>
        <taxon>Actinomycetes</taxon>
        <taxon>Kitasatosporales</taxon>
        <taxon>Streptomycetaceae</taxon>
        <taxon>Streptomyces</taxon>
    </lineage>
</organism>
<accession>A0A7T7I331</accession>
<evidence type="ECO:0000256" key="1">
    <source>
        <dbReference type="SAM" id="SignalP"/>
    </source>
</evidence>
<sequence>MRRLLRGAAALALATAALTAVGTTEAQAANEWAGCPYGAVCVYPQNQNPAVSPSHIYWTYGTHNLHNQYGNHWVLNNQYDGALAMLCYSSGTDCTADMLAEGTGVYADLTPINSIFLRPHLN</sequence>
<dbReference type="EMBL" id="CP066831">
    <property type="protein sequence ID" value="QQM40016.1"/>
    <property type="molecule type" value="Genomic_DNA"/>
</dbReference>